<gene>
    <name evidence="2" type="ORF">DK419_25165</name>
</gene>
<dbReference type="InterPro" id="IPR051531">
    <property type="entry name" value="N-acetyltransferase"/>
</dbReference>
<dbReference type="SUPFAM" id="SSF55729">
    <property type="entry name" value="Acyl-CoA N-acyltransferases (Nat)"/>
    <property type="match status" value="1"/>
</dbReference>
<evidence type="ECO:0000313" key="2">
    <source>
        <dbReference type="EMBL" id="AWN49229.1"/>
    </source>
</evidence>
<dbReference type="InterPro" id="IPR000182">
    <property type="entry name" value="GNAT_dom"/>
</dbReference>
<dbReference type="Proteomes" id="UP000245444">
    <property type="component" value="Chromosome"/>
</dbReference>
<dbReference type="InterPro" id="IPR016181">
    <property type="entry name" value="Acyl_CoA_acyltransferase"/>
</dbReference>
<dbReference type="KEGG" id="mtea:DK419_25165"/>
<dbReference type="OrthoDB" id="6293260at2"/>
<organism evidence="2 3">
    <name type="scientific">Methylobacterium terrae</name>
    <dbReference type="NCBI Taxonomy" id="2202827"/>
    <lineage>
        <taxon>Bacteria</taxon>
        <taxon>Pseudomonadati</taxon>
        <taxon>Pseudomonadota</taxon>
        <taxon>Alphaproteobacteria</taxon>
        <taxon>Hyphomicrobiales</taxon>
        <taxon>Methylobacteriaceae</taxon>
        <taxon>Methylobacterium</taxon>
    </lineage>
</organism>
<proteinExistence type="predicted"/>
<keyword evidence="3" id="KW-1185">Reference proteome</keyword>
<dbReference type="GO" id="GO:0016747">
    <property type="term" value="F:acyltransferase activity, transferring groups other than amino-acyl groups"/>
    <property type="evidence" value="ECO:0007669"/>
    <property type="project" value="InterPro"/>
</dbReference>
<dbReference type="EMBL" id="CP029553">
    <property type="protein sequence ID" value="AWN49229.1"/>
    <property type="molecule type" value="Genomic_DNA"/>
</dbReference>
<dbReference type="AlphaFoldDB" id="A0A2U8WSQ4"/>
<dbReference type="PANTHER" id="PTHR43792:SF1">
    <property type="entry name" value="N-ACETYLTRANSFERASE DOMAIN-CONTAINING PROTEIN"/>
    <property type="match status" value="1"/>
</dbReference>
<protein>
    <recommendedName>
        <fullName evidence="1">N-acetyltransferase domain-containing protein</fullName>
    </recommendedName>
</protein>
<dbReference type="PANTHER" id="PTHR43792">
    <property type="entry name" value="GNAT FAMILY, PUTATIVE (AFU_ORTHOLOGUE AFUA_3G00765)-RELATED-RELATED"/>
    <property type="match status" value="1"/>
</dbReference>
<evidence type="ECO:0000313" key="3">
    <source>
        <dbReference type="Proteomes" id="UP000245444"/>
    </source>
</evidence>
<sequence length="169" mass="18324">MDMTAIPTLRTYRLTLRPLGEADHAALHALAHDDAVGRFMHEGNPPSMADITARVAGSLRQWAQRGYGMMGVADAEGFVGRLGLFHPPGPADPLLVYALARRGWGRGYAIEGGRAFLQWFRETHGTMPILAQIDPRNDGSARVAARLGGRRTGTTSRAGQTLDVWTFSA</sequence>
<dbReference type="RefSeq" id="WP_109961502.1">
    <property type="nucleotide sequence ID" value="NZ_CP029553.1"/>
</dbReference>
<dbReference type="Gene3D" id="3.40.630.30">
    <property type="match status" value="1"/>
</dbReference>
<accession>A0A2U8WSQ4</accession>
<dbReference type="Pfam" id="PF13302">
    <property type="entry name" value="Acetyltransf_3"/>
    <property type="match status" value="1"/>
</dbReference>
<reference evidence="2 3" key="1">
    <citation type="submission" date="2018-05" db="EMBL/GenBank/DDBJ databases">
        <title>Complete Genome Sequence of Methylobacterium sp. 17Sr1-28.</title>
        <authorList>
            <person name="Srinivasan S."/>
        </authorList>
    </citation>
    <scope>NUCLEOTIDE SEQUENCE [LARGE SCALE GENOMIC DNA]</scope>
    <source>
        <strain evidence="2 3">17Sr1-28</strain>
    </source>
</reference>
<feature type="domain" description="N-acetyltransferase" evidence="1">
    <location>
        <begin position="13"/>
        <end position="149"/>
    </location>
</feature>
<evidence type="ECO:0000259" key="1">
    <source>
        <dbReference type="Pfam" id="PF13302"/>
    </source>
</evidence>
<name>A0A2U8WSQ4_9HYPH</name>